<accession>A0ABP4XCY5</accession>
<dbReference type="PANTHER" id="PTHR24348:SF22">
    <property type="entry name" value="NON-SPECIFIC SERINE_THREONINE PROTEIN KINASE"/>
    <property type="match status" value="1"/>
</dbReference>
<feature type="region of interest" description="Disordered" evidence="5">
    <location>
        <begin position="258"/>
        <end position="278"/>
    </location>
</feature>
<dbReference type="Gene3D" id="1.10.510.10">
    <property type="entry name" value="Transferase(Phosphotransferase) domain 1"/>
    <property type="match status" value="1"/>
</dbReference>
<evidence type="ECO:0000256" key="2">
    <source>
        <dbReference type="ARBA" id="ARBA00022741"/>
    </source>
</evidence>
<keyword evidence="6" id="KW-1133">Transmembrane helix</keyword>
<name>A0ABP4XCY5_9ACTN</name>
<dbReference type="EMBL" id="BAAALS010000042">
    <property type="protein sequence ID" value="GAA1775298.1"/>
    <property type="molecule type" value="Genomic_DNA"/>
</dbReference>
<evidence type="ECO:0000313" key="9">
    <source>
        <dbReference type="Proteomes" id="UP001500655"/>
    </source>
</evidence>
<dbReference type="SUPFAM" id="SSF56112">
    <property type="entry name" value="Protein kinase-like (PK-like)"/>
    <property type="match status" value="1"/>
</dbReference>
<protein>
    <recommendedName>
        <fullName evidence="7">Protein kinase domain-containing protein</fullName>
    </recommendedName>
</protein>
<reference evidence="9" key="1">
    <citation type="journal article" date="2019" name="Int. J. Syst. Evol. Microbiol.">
        <title>The Global Catalogue of Microorganisms (GCM) 10K type strain sequencing project: providing services to taxonomists for standard genome sequencing and annotation.</title>
        <authorList>
            <consortium name="The Broad Institute Genomics Platform"/>
            <consortium name="The Broad Institute Genome Sequencing Center for Infectious Disease"/>
            <person name="Wu L."/>
            <person name="Ma J."/>
        </authorList>
    </citation>
    <scope>NUCLEOTIDE SEQUENCE [LARGE SCALE GENOMIC DNA]</scope>
    <source>
        <strain evidence="9">JCM 13249</strain>
    </source>
</reference>
<keyword evidence="4" id="KW-0067">ATP-binding</keyword>
<dbReference type="InterPro" id="IPR011009">
    <property type="entry name" value="Kinase-like_dom_sf"/>
</dbReference>
<keyword evidence="1" id="KW-0808">Transferase</keyword>
<feature type="transmembrane region" description="Helical" evidence="6">
    <location>
        <begin position="702"/>
        <end position="721"/>
    </location>
</feature>
<evidence type="ECO:0000256" key="6">
    <source>
        <dbReference type="SAM" id="Phobius"/>
    </source>
</evidence>
<keyword evidence="9" id="KW-1185">Reference proteome</keyword>
<evidence type="ECO:0000256" key="3">
    <source>
        <dbReference type="ARBA" id="ARBA00022777"/>
    </source>
</evidence>
<keyword evidence="6" id="KW-0812">Transmembrane</keyword>
<feature type="compositionally biased region" description="Basic and acidic residues" evidence="5">
    <location>
        <begin position="1"/>
        <end position="11"/>
    </location>
</feature>
<feature type="transmembrane region" description="Helical" evidence="6">
    <location>
        <begin position="615"/>
        <end position="637"/>
    </location>
</feature>
<evidence type="ECO:0000256" key="1">
    <source>
        <dbReference type="ARBA" id="ARBA00022679"/>
    </source>
</evidence>
<gene>
    <name evidence="8" type="ORF">GCM10009681_53600</name>
</gene>
<feature type="compositionally biased region" description="Basic and acidic residues" evidence="5">
    <location>
        <begin position="756"/>
        <end position="765"/>
    </location>
</feature>
<keyword evidence="3" id="KW-0418">Kinase</keyword>
<dbReference type="InterPro" id="IPR045269">
    <property type="entry name" value="Atg1-like"/>
</dbReference>
<evidence type="ECO:0000256" key="5">
    <source>
        <dbReference type="SAM" id="MobiDB-lite"/>
    </source>
</evidence>
<evidence type="ECO:0000259" key="7">
    <source>
        <dbReference type="PROSITE" id="PS50011"/>
    </source>
</evidence>
<proteinExistence type="predicted"/>
<feature type="region of interest" description="Disordered" evidence="5">
    <location>
        <begin position="756"/>
        <end position="776"/>
    </location>
</feature>
<evidence type="ECO:0000256" key="4">
    <source>
        <dbReference type="ARBA" id="ARBA00022840"/>
    </source>
</evidence>
<feature type="domain" description="Protein kinase" evidence="7">
    <location>
        <begin position="24"/>
        <end position="306"/>
    </location>
</feature>
<dbReference type="PANTHER" id="PTHR24348">
    <property type="entry name" value="SERINE/THREONINE-PROTEIN KINASE UNC-51-RELATED"/>
    <property type="match status" value="1"/>
</dbReference>
<dbReference type="PROSITE" id="PS50011">
    <property type="entry name" value="PROTEIN_KINASE_DOM"/>
    <property type="match status" value="1"/>
</dbReference>
<dbReference type="SMART" id="SM00220">
    <property type="entry name" value="S_TKc"/>
    <property type="match status" value="1"/>
</dbReference>
<dbReference type="InterPro" id="IPR008271">
    <property type="entry name" value="Ser/Thr_kinase_AS"/>
</dbReference>
<dbReference type="RefSeq" id="WP_344087965.1">
    <property type="nucleotide sequence ID" value="NZ_BAAALS010000042.1"/>
</dbReference>
<comment type="caution">
    <text evidence="8">The sequence shown here is derived from an EMBL/GenBank/DDBJ whole genome shotgun (WGS) entry which is preliminary data.</text>
</comment>
<dbReference type="PROSITE" id="PS00108">
    <property type="entry name" value="PROTEIN_KINASE_ST"/>
    <property type="match status" value="1"/>
</dbReference>
<feature type="transmembrane region" description="Helical" evidence="6">
    <location>
        <begin position="649"/>
        <end position="672"/>
    </location>
</feature>
<dbReference type="Proteomes" id="UP001500655">
    <property type="component" value="Unassembled WGS sequence"/>
</dbReference>
<sequence>MTGPRQPRELDETLLDPGRARQFPQRRPRDAAGLAPTLVDAGRRRPGGGEPLSAELAGRYDLDQPLNVPASQADLFLARDGNSVLKRYHQGGAPIADVSAYLATPRPHVARYLEFGPDYEILEYLPHGTLLDRRATDPTAFDFAALREVAQQLATVLIHMHRQGLVHRDIKPANIMIRTLPPLDLAVVDFGVAGRPGEVGPVGPLNPAYQPPESVLLGQFHQAGDWWSLGMTLLELAAGEHPFEGLTREDIRSHFGSARSVDVSGVPDEPGSDGAGRQNRLRNLCQGLLTSDPAQRWGEPQVSKWLVGLDPDVPGMATRPFSTAAESPNAATAVGAEQPYVFNGIAYHYRDELAQALATAWNHAVEVLFTRDGPLEQLRTWLEQFTDADGLEAGRVVDDVRENVTRPASVRLLQVVQALDPTRPPTYRHHVISRQNLQAIAHRAFAGDHDARSVLADLWTHHLLPMFDTAAPIDPDRGAEGLTDVDHAWRAEVHRLVAAATALDDAEARDYVNEQTVRPNILAACLRAALDDPADAAAARGLVRRVEAELPVAVPWFSALTGRRDLVWLALVLAAHATSRAQTVHDRRRADEAAAETDRNNHLFREWSRRQNRPVAAGWAVAGVCFLVAGWIALLTASDAAGWATDTDIGLGWVGAAVCAGVSLVAECLFAMEVGGRFHPRFSMSGAGPIALRPLGRWLRRAWLPASLATLAVLAGMTAAAVRYPQAIAAATTVGHLAWLVRRWLHWRRHRAEQDARHAAAERRWPPRTPEMPEYS</sequence>
<dbReference type="Pfam" id="PF00069">
    <property type="entry name" value="Pkinase"/>
    <property type="match status" value="1"/>
</dbReference>
<dbReference type="InterPro" id="IPR000719">
    <property type="entry name" value="Prot_kinase_dom"/>
</dbReference>
<feature type="region of interest" description="Disordered" evidence="5">
    <location>
        <begin position="1"/>
        <end position="50"/>
    </location>
</feature>
<organism evidence="8 9">
    <name type="scientific">Luedemannella helvata</name>
    <dbReference type="NCBI Taxonomy" id="349315"/>
    <lineage>
        <taxon>Bacteria</taxon>
        <taxon>Bacillati</taxon>
        <taxon>Actinomycetota</taxon>
        <taxon>Actinomycetes</taxon>
        <taxon>Micromonosporales</taxon>
        <taxon>Micromonosporaceae</taxon>
        <taxon>Luedemannella</taxon>
    </lineage>
</organism>
<keyword evidence="6" id="KW-0472">Membrane</keyword>
<evidence type="ECO:0000313" key="8">
    <source>
        <dbReference type="EMBL" id="GAA1775298.1"/>
    </source>
</evidence>
<keyword evidence="2" id="KW-0547">Nucleotide-binding</keyword>